<name>A0ABP7ASA3_9ACTN</name>
<evidence type="ECO:0000259" key="4">
    <source>
        <dbReference type="PROSITE" id="PS51118"/>
    </source>
</evidence>
<accession>A0ABP7ASA3</accession>
<proteinExistence type="predicted"/>
<gene>
    <name evidence="5" type="ORF">GCM10022223_67260</name>
</gene>
<sequence length="125" mass="13573">MTAHPEPAAPGTCDVREVLDVVADKWSLFVISHLGDGPRRFTELKRALDGVSQRMLTVTLRRLERDGVLTRTVYEVMPPNVSYELTALGTGLLEAARPLIAWSTGHITQITAARAQYDGTAADAG</sequence>
<keyword evidence="3" id="KW-0804">Transcription</keyword>
<dbReference type="PANTHER" id="PTHR33204">
    <property type="entry name" value="TRANSCRIPTIONAL REGULATOR, MARR FAMILY"/>
    <property type="match status" value="1"/>
</dbReference>
<evidence type="ECO:0000313" key="6">
    <source>
        <dbReference type="Proteomes" id="UP001501074"/>
    </source>
</evidence>
<dbReference type="RefSeq" id="WP_345718894.1">
    <property type="nucleotide sequence ID" value="NZ_BAAAZO010000012.1"/>
</dbReference>
<keyword evidence="2" id="KW-0238">DNA-binding</keyword>
<dbReference type="Proteomes" id="UP001501074">
    <property type="component" value="Unassembled WGS sequence"/>
</dbReference>
<dbReference type="PROSITE" id="PS51118">
    <property type="entry name" value="HTH_HXLR"/>
    <property type="match status" value="1"/>
</dbReference>
<dbReference type="Gene3D" id="1.10.10.10">
    <property type="entry name" value="Winged helix-like DNA-binding domain superfamily/Winged helix DNA-binding domain"/>
    <property type="match status" value="1"/>
</dbReference>
<evidence type="ECO:0000256" key="2">
    <source>
        <dbReference type="ARBA" id="ARBA00023125"/>
    </source>
</evidence>
<feature type="domain" description="HTH hxlR-type" evidence="4">
    <location>
        <begin position="13"/>
        <end position="111"/>
    </location>
</feature>
<organism evidence="5 6">
    <name type="scientific">Kineosporia mesophila</name>
    <dbReference type="NCBI Taxonomy" id="566012"/>
    <lineage>
        <taxon>Bacteria</taxon>
        <taxon>Bacillati</taxon>
        <taxon>Actinomycetota</taxon>
        <taxon>Actinomycetes</taxon>
        <taxon>Kineosporiales</taxon>
        <taxon>Kineosporiaceae</taxon>
        <taxon>Kineosporia</taxon>
    </lineage>
</organism>
<dbReference type="SUPFAM" id="SSF46785">
    <property type="entry name" value="Winged helix' DNA-binding domain"/>
    <property type="match status" value="1"/>
</dbReference>
<dbReference type="Pfam" id="PF01638">
    <property type="entry name" value="HxlR"/>
    <property type="match status" value="1"/>
</dbReference>
<keyword evidence="6" id="KW-1185">Reference proteome</keyword>
<reference evidence="6" key="1">
    <citation type="journal article" date="2019" name="Int. J. Syst. Evol. Microbiol.">
        <title>The Global Catalogue of Microorganisms (GCM) 10K type strain sequencing project: providing services to taxonomists for standard genome sequencing and annotation.</title>
        <authorList>
            <consortium name="The Broad Institute Genomics Platform"/>
            <consortium name="The Broad Institute Genome Sequencing Center for Infectious Disease"/>
            <person name="Wu L."/>
            <person name="Ma J."/>
        </authorList>
    </citation>
    <scope>NUCLEOTIDE SEQUENCE [LARGE SCALE GENOMIC DNA]</scope>
    <source>
        <strain evidence="6">JCM 16902</strain>
    </source>
</reference>
<evidence type="ECO:0000256" key="1">
    <source>
        <dbReference type="ARBA" id="ARBA00023015"/>
    </source>
</evidence>
<dbReference type="InterPro" id="IPR036388">
    <property type="entry name" value="WH-like_DNA-bd_sf"/>
</dbReference>
<dbReference type="InterPro" id="IPR002577">
    <property type="entry name" value="HTH_HxlR"/>
</dbReference>
<dbReference type="PANTHER" id="PTHR33204:SF39">
    <property type="entry name" value="TRANSCRIPTIONAL REGULATORY PROTEIN"/>
    <property type="match status" value="1"/>
</dbReference>
<evidence type="ECO:0000256" key="3">
    <source>
        <dbReference type="ARBA" id="ARBA00023163"/>
    </source>
</evidence>
<dbReference type="EMBL" id="BAAAZO010000012">
    <property type="protein sequence ID" value="GAA3638768.1"/>
    <property type="molecule type" value="Genomic_DNA"/>
</dbReference>
<comment type="caution">
    <text evidence="5">The sequence shown here is derived from an EMBL/GenBank/DDBJ whole genome shotgun (WGS) entry which is preliminary data.</text>
</comment>
<protein>
    <submittedName>
        <fullName evidence="5">Helix-turn-helix domain-containing protein</fullName>
    </submittedName>
</protein>
<dbReference type="InterPro" id="IPR036390">
    <property type="entry name" value="WH_DNA-bd_sf"/>
</dbReference>
<keyword evidence="1" id="KW-0805">Transcription regulation</keyword>
<evidence type="ECO:0000313" key="5">
    <source>
        <dbReference type="EMBL" id="GAA3638768.1"/>
    </source>
</evidence>